<keyword evidence="2" id="KW-1185">Reference proteome</keyword>
<evidence type="ECO:0000313" key="2">
    <source>
        <dbReference type="Proteomes" id="UP000265520"/>
    </source>
</evidence>
<evidence type="ECO:0000313" key="1">
    <source>
        <dbReference type="EMBL" id="MCI87180.1"/>
    </source>
</evidence>
<organism evidence="1 2">
    <name type="scientific">Trifolium medium</name>
    <dbReference type="NCBI Taxonomy" id="97028"/>
    <lineage>
        <taxon>Eukaryota</taxon>
        <taxon>Viridiplantae</taxon>
        <taxon>Streptophyta</taxon>
        <taxon>Embryophyta</taxon>
        <taxon>Tracheophyta</taxon>
        <taxon>Spermatophyta</taxon>
        <taxon>Magnoliopsida</taxon>
        <taxon>eudicotyledons</taxon>
        <taxon>Gunneridae</taxon>
        <taxon>Pentapetalae</taxon>
        <taxon>rosids</taxon>
        <taxon>fabids</taxon>
        <taxon>Fabales</taxon>
        <taxon>Fabaceae</taxon>
        <taxon>Papilionoideae</taxon>
        <taxon>50 kb inversion clade</taxon>
        <taxon>NPAAA clade</taxon>
        <taxon>Hologalegina</taxon>
        <taxon>IRL clade</taxon>
        <taxon>Trifolieae</taxon>
        <taxon>Trifolium</taxon>
    </lineage>
</organism>
<comment type="caution">
    <text evidence="1">The sequence shown here is derived from an EMBL/GenBank/DDBJ whole genome shotgun (WGS) entry which is preliminary data.</text>
</comment>
<proteinExistence type="predicted"/>
<dbReference type="EMBL" id="LXQA011159559">
    <property type="protein sequence ID" value="MCI87180.1"/>
    <property type="molecule type" value="Genomic_DNA"/>
</dbReference>
<accession>A0A392VLA1</accession>
<protein>
    <submittedName>
        <fullName evidence="1">YIPF1-like protein</fullName>
    </submittedName>
</protein>
<feature type="non-terminal residue" evidence="1">
    <location>
        <position position="1"/>
    </location>
</feature>
<reference evidence="1 2" key="1">
    <citation type="journal article" date="2018" name="Front. Plant Sci.">
        <title>Red Clover (Trifolium pratense) and Zigzag Clover (T. medium) - A Picture of Genomic Similarities and Differences.</title>
        <authorList>
            <person name="Dluhosova J."/>
            <person name="Istvanek J."/>
            <person name="Nedelnik J."/>
            <person name="Repkova J."/>
        </authorList>
    </citation>
    <scope>NUCLEOTIDE SEQUENCE [LARGE SCALE GENOMIC DNA]</scope>
    <source>
        <strain evidence="2">cv. 10/8</strain>
        <tissue evidence="1">Leaf</tissue>
    </source>
</reference>
<dbReference type="Proteomes" id="UP000265520">
    <property type="component" value="Unassembled WGS sequence"/>
</dbReference>
<name>A0A392VLA1_9FABA</name>
<dbReference type="AlphaFoldDB" id="A0A392VLA1"/>
<sequence>WDRGVGGWRRWRKRLLTWEEEEVKEYTALTANVCLTVDVDDKWRWPL</sequence>